<dbReference type="Proteomes" id="UP000267096">
    <property type="component" value="Unassembled WGS sequence"/>
</dbReference>
<feature type="compositionally biased region" description="Acidic residues" evidence="1">
    <location>
        <begin position="545"/>
        <end position="556"/>
    </location>
</feature>
<reference evidence="2 3" key="2">
    <citation type="submission" date="2018-11" db="EMBL/GenBank/DDBJ databases">
        <authorList>
            <consortium name="Pathogen Informatics"/>
        </authorList>
    </citation>
    <scope>NUCLEOTIDE SEQUENCE [LARGE SCALE GENOMIC DNA]</scope>
</reference>
<feature type="compositionally biased region" description="Low complexity" evidence="1">
    <location>
        <begin position="764"/>
        <end position="783"/>
    </location>
</feature>
<sequence>MTMQALNQYLEDVCVYFYWRKKELLNLNELDQWHEMNEKQKSVENDIADMKRIYEESKHIAKPYEEYFRYHMHEIARLHLLSIQIREELLSTGVSSRTEKKKLNDMKRRAEKALRLSAPVESSDVVEKRHTDGERLRPEKCSRFALVTAAEGSMGMNENRVTTLRGELKQKREEANVLRENFDRKLHSDGGCGVNSEHGEQDFLTSAENSVLEQIKAHESYIKQTSDHIAYLDQLQIDQTSIDSHSNLLVQSLPSPSSQYDATKSTSVTTSIETPTSALLSDVNEVINGRSRSCDDDSMNDVMLTSQSSTLVPESDYASEIEHRKTSFEEHPKSEGAIHHQQDVDATPMKSPHSSVHVQEPVNEMRMSPGEISSAAFRPDVVKMNQHEHMVDANLSVDGTSDESCDISEYNLSQLDETVNTRSVMESFEKLHISAHNDAQKEESHIEHVNSVGLDEAAAFSEGTSKPSQIFHDQASIDQELSPNDHSSPFVLKDSDMQSVKNESHEDNNYSPELSTKMESFVPRLNLDELDTKDLPPEQLRFEQEEGEPLIADNEEQERSEQDEKRTSEEISAHSESKIIEKETTHPDALAPSSKNLPERETSPVDESETDDKSLVLHLPDKDQLIETNNSCEEILGEVPSAVEEYDATVCSDEVEDERVVENNASKVDGNAQSETSEDADSECFFTDAASSHQVSLGSSQDFASMKPQDILNEDDISAGDINSSVLNNTSKRNTPKRFALTVSPLNVASPRSPLATRFATVMPSPSRNRSPRSLNSTPRSPRVTSGRVVSSLGKLLLDQSLNDSLLTMLTAMNEKKRSVAEEEFENSVSFQEQNSAENVLSEISRTDQERIGPQSPPDLLDFTPLDLSGVYSNDESNKLSDMDSIHRVTEEKQRLVGIPDLTCDTPVPKKTQSKTLASVEESNKKYYRDDRDQICSLIREYAGCIWQQFTNGETLCIDATCNKDENEHAASIAYKQMIADECCAVVSRAFARDVRNIWMNHGAAVPPRSQLELENILRDNILNVLCPDCSKPRVKTRWETVCRDAAIKSSAESYYLTKAVMDEVYRDEDRWCDFESTEENIKETLAEEIFTDQISESFSVMANGSVIALK</sequence>
<dbReference type="EMBL" id="UYRR01031635">
    <property type="protein sequence ID" value="VDK51614.1"/>
    <property type="molecule type" value="Genomic_DNA"/>
</dbReference>
<dbReference type="WBParaSite" id="ASIM_0001474101-mRNA-1">
    <property type="protein sequence ID" value="ASIM_0001474101-mRNA-1"/>
    <property type="gene ID" value="ASIM_0001474101"/>
</dbReference>
<accession>A0A158PPI2</accession>
<dbReference type="AlphaFoldDB" id="A0A158PPI2"/>
<name>A0A158PPI2_ANISI</name>
<proteinExistence type="predicted"/>
<feature type="region of interest" description="Disordered" evidence="1">
    <location>
        <begin position="497"/>
        <end position="516"/>
    </location>
</feature>
<evidence type="ECO:0000313" key="4">
    <source>
        <dbReference type="WBParaSite" id="ASIM_0001474101-mRNA-1"/>
    </source>
</evidence>
<reference evidence="4" key="1">
    <citation type="submission" date="2016-04" db="UniProtKB">
        <authorList>
            <consortium name="WormBaseParasite"/>
        </authorList>
    </citation>
    <scope>IDENTIFICATION</scope>
</reference>
<evidence type="ECO:0000256" key="1">
    <source>
        <dbReference type="SAM" id="MobiDB-lite"/>
    </source>
</evidence>
<evidence type="ECO:0000313" key="2">
    <source>
        <dbReference type="EMBL" id="VDK51614.1"/>
    </source>
</evidence>
<dbReference type="OrthoDB" id="10665251at2759"/>
<feature type="compositionally biased region" description="Basic and acidic residues" evidence="1">
    <location>
        <begin position="611"/>
        <end position="624"/>
    </location>
</feature>
<feature type="region of interest" description="Disordered" evidence="1">
    <location>
        <begin position="759"/>
        <end position="788"/>
    </location>
</feature>
<organism evidence="4">
    <name type="scientific">Anisakis simplex</name>
    <name type="common">Herring worm</name>
    <dbReference type="NCBI Taxonomy" id="6269"/>
    <lineage>
        <taxon>Eukaryota</taxon>
        <taxon>Metazoa</taxon>
        <taxon>Ecdysozoa</taxon>
        <taxon>Nematoda</taxon>
        <taxon>Chromadorea</taxon>
        <taxon>Rhabditida</taxon>
        <taxon>Spirurina</taxon>
        <taxon>Ascaridomorpha</taxon>
        <taxon>Ascaridoidea</taxon>
        <taxon>Anisakidae</taxon>
        <taxon>Anisakis</taxon>
        <taxon>Anisakis simplex complex</taxon>
    </lineage>
</organism>
<protein>
    <submittedName>
        <fullName evidence="4">SH3 domain-containing protein</fullName>
    </submittedName>
</protein>
<gene>
    <name evidence="2" type="ORF">ASIM_LOCUS14151</name>
</gene>
<evidence type="ECO:0000313" key="3">
    <source>
        <dbReference type="Proteomes" id="UP000267096"/>
    </source>
</evidence>
<keyword evidence="3" id="KW-1185">Reference proteome</keyword>
<feature type="compositionally biased region" description="Basic and acidic residues" evidence="1">
    <location>
        <begin position="557"/>
        <end position="586"/>
    </location>
</feature>
<feature type="region of interest" description="Disordered" evidence="1">
    <location>
        <begin position="544"/>
        <end position="624"/>
    </location>
</feature>